<keyword evidence="2" id="KW-1185">Reference proteome</keyword>
<comment type="caution">
    <text evidence="1">The sequence shown here is derived from an EMBL/GenBank/DDBJ whole genome shotgun (WGS) entry which is preliminary data.</text>
</comment>
<evidence type="ECO:0000313" key="1">
    <source>
        <dbReference type="EMBL" id="CAI6349970.1"/>
    </source>
</evidence>
<dbReference type="AlphaFoldDB" id="A0AAV0W2C5"/>
<protein>
    <recommendedName>
        <fullName evidence="3">HAT C-terminal dimerisation domain-containing protein</fullName>
    </recommendedName>
</protein>
<organism evidence="1 2">
    <name type="scientific">Macrosiphum euphorbiae</name>
    <name type="common">potato aphid</name>
    <dbReference type="NCBI Taxonomy" id="13131"/>
    <lineage>
        <taxon>Eukaryota</taxon>
        <taxon>Metazoa</taxon>
        <taxon>Ecdysozoa</taxon>
        <taxon>Arthropoda</taxon>
        <taxon>Hexapoda</taxon>
        <taxon>Insecta</taxon>
        <taxon>Pterygota</taxon>
        <taxon>Neoptera</taxon>
        <taxon>Paraneoptera</taxon>
        <taxon>Hemiptera</taxon>
        <taxon>Sternorrhyncha</taxon>
        <taxon>Aphidomorpha</taxon>
        <taxon>Aphidoidea</taxon>
        <taxon>Aphididae</taxon>
        <taxon>Macrosiphini</taxon>
        <taxon>Macrosiphum</taxon>
    </lineage>
</organism>
<proteinExistence type="predicted"/>
<dbReference type="SUPFAM" id="SSF53098">
    <property type="entry name" value="Ribonuclease H-like"/>
    <property type="match status" value="1"/>
</dbReference>
<dbReference type="InterPro" id="IPR012337">
    <property type="entry name" value="RNaseH-like_sf"/>
</dbReference>
<name>A0AAV0W2C5_9HEMI</name>
<dbReference type="Proteomes" id="UP001160148">
    <property type="component" value="Unassembled WGS sequence"/>
</dbReference>
<evidence type="ECO:0000313" key="2">
    <source>
        <dbReference type="Proteomes" id="UP001160148"/>
    </source>
</evidence>
<dbReference type="EMBL" id="CARXXK010000001">
    <property type="protein sequence ID" value="CAI6349970.1"/>
    <property type="molecule type" value="Genomic_DNA"/>
</dbReference>
<evidence type="ECO:0008006" key="3">
    <source>
        <dbReference type="Google" id="ProtNLM"/>
    </source>
</evidence>
<accession>A0AAV0W2C5</accession>
<sequence length="81" mass="9527">MAAINNLAVISVLQFRMLSVQHYAEIEAFKFAPITSVDVERSFSRYKNVFRPNRHRFTLENLKKYMVAHCFAADHEDLHIE</sequence>
<reference evidence="1 2" key="1">
    <citation type="submission" date="2023-01" db="EMBL/GenBank/DDBJ databases">
        <authorList>
            <person name="Whitehead M."/>
        </authorList>
    </citation>
    <scope>NUCLEOTIDE SEQUENCE [LARGE SCALE GENOMIC DNA]</scope>
</reference>
<gene>
    <name evidence="1" type="ORF">MEUPH1_LOCUS6477</name>
</gene>